<comment type="caution">
    <text evidence="1">The sequence shown here is derived from an EMBL/GenBank/DDBJ whole genome shotgun (WGS) entry which is preliminary data.</text>
</comment>
<keyword evidence="2" id="KW-1185">Reference proteome</keyword>
<dbReference type="Proteomes" id="UP000324222">
    <property type="component" value="Unassembled WGS sequence"/>
</dbReference>
<gene>
    <name evidence="1" type="ORF">E2C01_033207</name>
</gene>
<evidence type="ECO:0000313" key="2">
    <source>
        <dbReference type="Proteomes" id="UP000324222"/>
    </source>
</evidence>
<organism evidence="1 2">
    <name type="scientific">Portunus trituberculatus</name>
    <name type="common">Swimming crab</name>
    <name type="synonym">Neptunus trituberculatus</name>
    <dbReference type="NCBI Taxonomy" id="210409"/>
    <lineage>
        <taxon>Eukaryota</taxon>
        <taxon>Metazoa</taxon>
        <taxon>Ecdysozoa</taxon>
        <taxon>Arthropoda</taxon>
        <taxon>Crustacea</taxon>
        <taxon>Multicrustacea</taxon>
        <taxon>Malacostraca</taxon>
        <taxon>Eumalacostraca</taxon>
        <taxon>Eucarida</taxon>
        <taxon>Decapoda</taxon>
        <taxon>Pleocyemata</taxon>
        <taxon>Brachyura</taxon>
        <taxon>Eubrachyura</taxon>
        <taxon>Portunoidea</taxon>
        <taxon>Portunidae</taxon>
        <taxon>Portuninae</taxon>
        <taxon>Portunus</taxon>
    </lineage>
</organism>
<dbReference type="EMBL" id="VSRR010004435">
    <property type="protein sequence ID" value="MPC39663.1"/>
    <property type="molecule type" value="Genomic_DNA"/>
</dbReference>
<name>A0A5B7F3L5_PORTR</name>
<accession>A0A5B7F3L5</accession>
<proteinExistence type="predicted"/>
<evidence type="ECO:0000313" key="1">
    <source>
        <dbReference type="EMBL" id="MPC39663.1"/>
    </source>
</evidence>
<dbReference type="AlphaFoldDB" id="A0A5B7F3L5"/>
<protein>
    <submittedName>
        <fullName evidence="1">Uncharacterized protein</fullName>
    </submittedName>
</protein>
<reference evidence="1 2" key="1">
    <citation type="submission" date="2019-05" db="EMBL/GenBank/DDBJ databases">
        <title>Another draft genome of Portunus trituberculatus and its Hox gene families provides insights of decapod evolution.</title>
        <authorList>
            <person name="Jeong J.-H."/>
            <person name="Song I."/>
            <person name="Kim S."/>
            <person name="Choi T."/>
            <person name="Kim D."/>
            <person name="Ryu S."/>
            <person name="Kim W."/>
        </authorList>
    </citation>
    <scope>NUCLEOTIDE SEQUENCE [LARGE SCALE GENOMIC DNA]</scope>
    <source>
        <tissue evidence="1">Muscle</tissue>
    </source>
</reference>
<sequence length="94" mass="10443">MHAVPSRCLTRLSSSIPVTTLSYFITNKATTATKTRSSLIPTKNLIASHVLPRSVFAHLDRYLFFLRLNLSLWPRMGDQGPRRSAEVVMDGGGI</sequence>